<keyword evidence="4" id="KW-0645">Protease</keyword>
<evidence type="ECO:0000256" key="1">
    <source>
        <dbReference type="ARBA" id="ARBA00038473"/>
    </source>
</evidence>
<dbReference type="Gene3D" id="3.40.710.10">
    <property type="entry name" value="DD-peptidase/beta-lactamase superfamily"/>
    <property type="match status" value="1"/>
</dbReference>
<evidence type="ECO:0000313" key="4">
    <source>
        <dbReference type="EMBL" id="SAK54189.1"/>
    </source>
</evidence>
<dbReference type="PANTHER" id="PTHR22935">
    <property type="entry name" value="PENICILLIN-BINDING PROTEIN"/>
    <property type="match status" value="1"/>
</dbReference>
<feature type="domain" description="Peptidase S12 Pab87-related C-terminal" evidence="3">
    <location>
        <begin position="234"/>
        <end position="306"/>
    </location>
</feature>
<dbReference type="InterPro" id="IPR021860">
    <property type="entry name" value="Peptidase_S12_Pab87-rel_C"/>
</dbReference>
<dbReference type="Pfam" id="PF11954">
    <property type="entry name" value="DUF3471"/>
    <property type="match status" value="1"/>
</dbReference>
<dbReference type="Pfam" id="PF00144">
    <property type="entry name" value="Beta-lactamase"/>
    <property type="match status" value="1"/>
</dbReference>
<evidence type="ECO:0000259" key="3">
    <source>
        <dbReference type="Pfam" id="PF11954"/>
    </source>
</evidence>
<keyword evidence="4" id="KW-0378">Hydrolase</keyword>
<proteinExistence type="inferred from homology"/>
<dbReference type="InterPro" id="IPR012338">
    <property type="entry name" value="Beta-lactam/transpept-like"/>
</dbReference>
<keyword evidence="5" id="KW-1185">Reference proteome</keyword>
<dbReference type="InterPro" id="IPR051478">
    <property type="entry name" value="Beta-lactamase-like_AB/R"/>
</dbReference>
<gene>
    <name evidence="4" type="ORF">AWB79_02108</name>
</gene>
<reference evidence="4" key="1">
    <citation type="submission" date="2016-01" db="EMBL/GenBank/DDBJ databases">
        <authorList>
            <person name="Peeters C."/>
        </authorList>
    </citation>
    <scope>NUCLEOTIDE SEQUENCE</scope>
    <source>
        <strain evidence="4">LMG 29322</strain>
    </source>
</reference>
<keyword evidence="4" id="KW-0121">Carboxypeptidase</keyword>
<organism evidence="4 5">
    <name type="scientific">Caballeronia hypogeia</name>
    <dbReference type="NCBI Taxonomy" id="1777140"/>
    <lineage>
        <taxon>Bacteria</taxon>
        <taxon>Pseudomonadati</taxon>
        <taxon>Pseudomonadota</taxon>
        <taxon>Betaproteobacteria</taxon>
        <taxon>Burkholderiales</taxon>
        <taxon>Burkholderiaceae</taxon>
        <taxon>Caballeronia</taxon>
    </lineage>
</organism>
<feature type="domain" description="Beta-lactamase-related" evidence="2">
    <location>
        <begin position="22"/>
        <end position="134"/>
    </location>
</feature>
<dbReference type="STRING" id="1777140.AWB79_02108"/>
<comment type="similarity">
    <text evidence="1">Belongs to the beta-lactamase family.</text>
</comment>
<dbReference type="Proteomes" id="UP000054851">
    <property type="component" value="Unassembled WGS sequence"/>
</dbReference>
<dbReference type="SUPFAM" id="SSF56601">
    <property type="entry name" value="beta-lactamase/transpeptidase-like"/>
    <property type="match status" value="1"/>
</dbReference>
<dbReference type="AlphaFoldDB" id="A0A158A8Y6"/>
<name>A0A158A8Y6_9BURK</name>
<dbReference type="EMBL" id="FCOA02000004">
    <property type="protein sequence ID" value="SAK54189.1"/>
    <property type="molecule type" value="Genomic_DNA"/>
</dbReference>
<evidence type="ECO:0000259" key="2">
    <source>
        <dbReference type="Pfam" id="PF00144"/>
    </source>
</evidence>
<dbReference type="InterPro" id="IPR001466">
    <property type="entry name" value="Beta-lactam-related"/>
</dbReference>
<dbReference type="GO" id="GO:0004180">
    <property type="term" value="F:carboxypeptidase activity"/>
    <property type="evidence" value="ECO:0007669"/>
    <property type="project" value="UniProtKB-KW"/>
</dbReference>
<accession>A0A158A8Y6</accession>
<dbReference type="Gene3D" id="2.40.128.600">
    <property type="match status" value="1"/>
</dbReference>
<sequence>MQMGTTPALEESLTREVNGLSFDRFIEQTRKEYGVPGAVVVAASDQGIEYLGGFGVRRQGDSASVDGDTRFQIASMSKFVAATALGVLIDKKGAVSWDAPVRTFSPETVLAEPYGTQNVTLRDFFAHRTGLPKYGDLLPHHFLRWRVVEKNGALNGVRSIVALIPELRLGIAIFANKQMTVFPEAVRAEFLERVLAPSGRDLQTQIREEQAGWNSLLLIPTPPDDSKPLERDRDAFIGTFVSLLYGRLVIDRDGEDLAVRIANNEYPARLRHWSGDTFLIGFDDPDIAPGLLTFQFEKGAFRATSFNGSEVPHFNTVNYGHFDRSD</sequence>
<evidence type="ECO:0000313" key="5">
    <source>
        <dbReference type="Proteomes" id="UP000054851"/>
    </source>
</evidence>
<dbReference type="PANTHER" id="PTHR22935:SF95">
    <property type="entry name" value="BETA-LACTAMASE-LIKE 1-RELATED"/>
    <property type="match status" value="1"/>
</dbReference>
<protein>
    <submittedName>
        <fullName evidence="4">Beta-lactamase/D-alanine carboxypeptidase</fullName>
    </submittedName>
</protein>
<comment type="caution">
    <text evidence="4">The sequence shown here is derived from an EMBL/GenBank/DDBJ whole genome shotgun (WGS) entry which is preliminary data.</text>
</comment>
<dbReference type="OrthoDB" id="9801061at2"/>